<proteinExistence type="predicted"/>
<dbReference type="RefSeq" id="WP_115451966.1">
    <property type="nucleotide sequence ID" value="NZ_QNQT01000003.1"/>
</dbReference>
<dbReference type="AlphaFoldDB" id="A0A3D8GRT0"/>
<comment type="caution">
    <text evidence="2">The sequence shown here is derived from an EMBL/GenBank/DDBJ whole genome shotgun (WGS) entry which is preliminary data.</text>
</comment>
<protein>
    <submittedName>
        <fullName evidence="2">Uncharacterized protein</fullName>
    </submittedName>
</protein>
<name>A0A3D8GRT0_9BACI</name>
<evidence type="ECO:0000313" key="3">
    <source>
        <dbReference type="Proteomes" id="UP000257144"/>
    </source>
</evidence>
<keyword evidence="1" id="KW-0175">Coiled coil</keyword>
<evidence type="ECO:0000313" key="2">
    <source>
        <dbReference type="EMBL" id="RDU37138.1"/>
    </source>
</evidence>
<gene>
    <name evidence="2" type="ORF">DRW41_10685</name>
</gene>
<dbReference type="EMBL" id="QNQT01000003">
    <property type="protein sequence ID" value="RDU37138.1"/>
    <property type="molecule type" value="Genomic_DNA"/>
</dbReference>
<accession>A0A3D8GRT0</accession>
<evidence type="ECO:0000256" key="1">
    <source>
        <dbReference type="SAM" id="Coils"/>
    </source>
</evidence>
<dbReference type="Proteomes" id="UP000257144">
    <property type="component" value="Unassembled WGS sequence"/>
</dbReference>
<sequence length="230" mass="26038">MEPTMIFSLFAALIRKLNGDRQFELLNSALAANLEKLNELEKGIDALQKGPLYSANIYLSDAVKDHRTEREREENIKSAMRCFIDALGIIEAGTLNGSKRQNEKAIVELFIGYCWLSLKSKEDFHYWIARCISSLNLEVNSLKQSLDNLRNEKENLLRKEKKSLDVANIAILGGGPIGFVLGKASKYTIGKYIASFFEEINDLIEKLEGEIQVIEKSKEICYLIHSNADF</sequence>
<feature type="coiled-coil region" evidence="1">
    <location>
        <begin position="132"/>
        <end position="166"/>
    </location>
</feature>
<keyword evidence="3" id="KW-1185">Reference proteome</keyword>
<organism evidence="2 3">
    <name type="scientific">Neobacillus piezotolerans</name>
    <dbReference type="NCBI Taxonomy" id="2259171"/>
    <lineage>
        <taxon>Bacteria</taxon>
        <taxon>Bacillati</taxon>
        <taxon>Bacillota</taxon>
        <taxon>Bacilli</taxon>
        <taxon>Bacillales</taxon>
        <taxon>Bacillaceae</taxon>
        <taxon>Neobacillus</taxon>
    </lineage>
</organism>
<reference evidence="2 3" key="1">
    <citation type="submission" date="2018-07" db="EMBL/GenBank/DDBJ databases">
        <title>Bacillus sp. YLB-04 draft genome sequence.</title>
        <authorList>
            <person name="Yu L."/>
            <person name="Tang X."/>
        </authorList>
    </citation>
    <scope>NUCLEOTIDE SEQUENCE [LARGE SCALE GENOMIC DNA]</scope>
    <source>
        <strain evidence="2 3">YLB-04</strain>
    </source>
</reference>